<name>A0A7Z9BV76_9CYAN</name>
<dbReference type="EMBL" id="CZCU02000155">
    <property type="protein sequence ID" value="VXD23362.1"/>
    <property type="molecule type" value="Genomic_DNA"/>
</dbReference>
<proteinExistence type="predicted"/>
<protein>
    <submittedName>
        <fullName evidence="1">Uncharacterized protein</fullName>
    </submittedName>
</protein>
<dbReference type="AlphaFoldDB" id="A0A7Z9BV76"/>
<reference evidence="1" key="1">
    <citation type="submission" date="2019-10" db="EMBL/GenBank/DDBJ databases">
        <authorList>
            <consortium name="Genoscope - CEA"/>
            <person name="William W."/>
        </authorList>
    </citation>
    <scope>NUCLEOTIDE SEQUENCE [LARGE SCALE GENOMIC DNA]</scope>
    <source>
        <strain evidence="1">BBR_PRJEB10992</strain>
    </source>
</reference>
<evidence type="ECO:0000313" key="1">
    <source>
        <dbReference type="EMBL" id="VXD23362.1"/>
    </source>
</evidence>
<gene>
    <name evidence="1" type="ORF">PL8927_780046</name>
</gene>
<accession>A0A7Z9BV76</accession>
<keyword evidence="2" id="KW-1185">Reference proteome</keyword>
<sequence>MQTDFTIAQGDKIVQPGGFSKLIDYNQIFFQNPPLQNYD</sequence>
<organism evidence="1 2">
    <name type="scientific">Planktothrix serta PCC 8927</name>
    <dbReference type="NCBI Taxonomy" id="671068"/>
    <lineage>
        <taxon>Bacteria</taxon>
        <taxon>Bacillati</taxon>
        <taxon>Cyanobacteriota</taxon>
        <taxon>Cyanophyceae</taxon>
        <taxon>Oscillatoriophycideae</taxon>
        <taxon>Oscillatoriales</taxon>
        <taxon>Microcoleaceae</taxon>
        <taxon>Planktothrix</taxon>
    </lineage>
</organism>
<comment type="caution">
    <text evidence="1">The sequence shown here is derived from an EMBL/GenBank/DDBJ whole genome shotgun (WGS) entry which is preliminary data.</text>
</comment>
<evidence type="ECO:0000313" key="2">
    <source>
        <dbReference type="Proteomes" id="UP000184550"/>
    </source>
</evidence>
<dbReference type="Proteomes" id="UP000184550">
    <property type="component" value="Unassembled WGS sequence"/>
</dbReference>